<dbReference type="Proteomes" id="UP000308530">
    <property type="component" value="Chromosome"/>
</dbReference>
<accession>A0ABX6QSC3</accession>
<protein>
    <submittedName>
        <fullName evidence="1">Uncharacterized protein</fullName>
    </submittedName>
</protein>
<reference evidence="1 2" key="1">
    <citation type="submission" date="2020-06" db="EMBL/GenBank/DDBJ databases">
        <title>Genome sequence of Rhizobium sp strain ADMK78.</title>
        <authorList>
            <person name="Rahi P."/>
        </authorList>
    </citation>
    <scope>NUCLEOTIDE SEQUENCE [LARGE SCALE GENOMIC DNA]</scope>
    <source>
        <strain evidence="1 2">ADMK78</strain>
    </source>
</reference>
<gene>
    <name evidence="1" type="ORF">FE840_010305</name>
</gene>
<proteinExistence type="predicted"/>
<organism evidence="1 2">
    <name type="scientific">Peteryoungia desertarenae</name>
    <dbReference type="NCBI Taxonomy" id="1813451"/>
    <lineage>
        <taxon>Bacteria</taxon>
        <taxon>Pseudomonadati</taxon>
        <taxon>Pseudomonadota</taxon>
        <taxon>Alphaproteobacteria</taxon>
        <taxon>Hyphomicrobiales</taxon>
        <taxon>Rhizobiaceae</taxon>
        <taxon>Peteryoungia</taxon>
    </lineage>
</organism>
<sequence>MTLRTRPLHCKFETLRLAVDAGRSTHPYNRSSFAAFEQVSARNTERMVRCAKAASRMPPIFGL</sequence>
<keyword evidence="2" id="KW-1185">Reference proteome</keyword>
<name>A0ABX6QSC3_9HYPH</name>
<dbReference type="EMBL" id="CP058350">
    <property type="protein sequence ID" value="QLF71368.1"/>
    <property type="molecule type" value="Genomic_DNA"/>
</dbReference>
<evidence type="ECO:0000313" key="2">
    <source>
        <dbReference type="Proteomes" id="UP000308530"/>
    </source>
</evidence>
<evidence type="ECO:0000313" key="1">
    <source>
        <dbReference type="EMBL" id="QLF71368.1"/>
    </source>
</evidence>